<evidence type="ECO:0000313" key="2">
    <source>
        <dbReference type="EMBL" id="VGM05608.1"/>
    </source>
</evidence>
<reference evidence="2" key="1">
    <citation type="submission" date="2019-03" db="EMBL/GenBank/DDBJ databases">
        <authorList>
            <consortium name="Pathogen Informatics"/>
        </authorList>
    </citation>
    <scope>NUCLEOTIDE SEQUENCE</scope>
    <source>
        <strain evidence="2">5012STDY7626466</strain>
    </source>
</reference>
<dbReference type="EMBL" id="CAAHCZ010000003">
    <property type="protein sequence ID" value="VGM05608.1"/>
    <property type="molecule type" value="Genomic_DNA"/>
</dbReference>
<organism evidence="2">
    <name type="scientific">Klebsiella pneumoniae</name>
    <dbReference type="NCBI Taxonomy" id="573"/>
    <lineage>
        <taxon>Bacteria</taxon>
        <taxon>Pseudomonadati</taxon>
        <taxon>Pseudomonadota</taxon>
        <taxon>Gammaproteobacteria</taxon>
        <taxon>Enterobacterales</taxon>
        <taxon>Enterobacteriaceae</taxon>
        <taxon>Klebsiella/Raoultella group</taxon>
        <taxon>Klebsiella</taxon>
        <taxon>Klebsiella pneumoniae complex</taxon>
    </lineage>
</organism>
<keyword evidence="1" id="KW-0732">Signal</keyword>
<proteinExistence type="predicted"/>
<feature type="chain" id="PRO_5030095541" description="Glycosyl hydrolase" evidence="1">
    <location>
        <begin position="19"/>
        <end position="314"/>
    </location>
</feature>
<dbReference type="AlphaFoldDB" id="A0A486RU84"/>
<accession>A0A486RU84</accession>
<sequence length="314" mass="36255">MYKKMYFLLLFFSFSSLASVKSYSYWFAPNHYEFLLDEKRSKYLGDYDISVFQFYAGYLERLDDKMMRNEFATLKKHNIAISIEAPPLVVPNLGRASEGFGHKDSIKNLLVRIKSNGGDIKFITMDEPIMAWYKMHNHSLSDSDIRKLVEELSEVTNDIYSIFPNVKIGDVEPLNQFDGDEEMIFSSFIDYYNKRFENKLSFLHYDVSWGGGWKSKISSLIGLADNKSINTGVIFNSQNTGGTTTSWMHNAEDNIESYKSLNIPSLQHIIVQSWSKYPLAITPNDSKTNSYHMYLLEILGAKVTHQKSIYEVFN</sequence>
<protein>
    <recommendedName>
        <fullName evidence="3">Glycosyl hydrolase</fullName>
    </recommendedName>
</protein>
<gene>
    <name evidence="2" type="ORF">SAMEA4873656_02247</name>
</gene>
<name>A0A486RU84_KLEPN</name>
<evidence type="ECO:0000256" key="1">
    <source>
        <dbReference type="SAM" id="SignalP"/>
    </source>
</evidence>
<evidence type="ECO:0008006" key="3">
    <source>
        <dbReference type="Google" id="ProtNLM"/>
    </source>
</evidence>
<feature type="signal peptide" evidence="1">
    <location>
        <begin position="1"/>
        <end position="18"/>
    </location>
</feature>